<sequence length="412" mass="45961">MSWLVDLAGKAESLLEKVDQTAANALHVDKGIGSDLTSSTVNAAPSRSYAPGVEKSLGRDNDNTTAAKGIGKSNVNVTNSRPSSPKPKTSTQPPKTSSQTSNSHKKNDDQLFEFLNSGSTPGDKKRIANQLRSTSPVETSSPKMPKLNNVETEQKKRSNLTASGYFPESESSYQTDDSVDVIDASPEHSSDRIVATKLPEVEALQTAENKQSGVNVEQPARVSNLELENKLLRKEVDSLNGELLSLVQRSKEAQERVQSAERESERLNEQLKKEGKLLREFQSREDDLREAMSAKDSQLAVLRIRIQESDQELRETKQKLGRFQNENERILRDHSDSSGIQNQVLEDLRVRLQEAVLSLKHEQEAHQQSRTESSQRQSKLESEQRSMAETVKALQKNIVEERRIFSSCLTLV</sequence>
<name>A0A7D9ESX2_PARCT</name>
<dbReference type="GO" id="GO:0031985">
    <property type="term" value="C:Golgi cisterna"/>
    <property type="evidence" value="ECO:0007669"/>
    <property type="project" value="TreeGrafter"/>
</dbReference>
<dbReference type="PANTHER" id="PTHR13815">
    <property type="entry name" value="GOLGIN-84"/>
    <property type="match status" value="1"/>
</dbReference>
<keyword evidence="9" id="KW-1185">Reference proteome</keyword>
<comment type="subcellular location">
    <subcellularLocation>
        <location evidence="1">Golgi apparatus membrane</location>
        <topology evidence="1">Single-pass type IV membrane protein</topology>
    </subcellularLocation>
</comment>
<evidence type="ECO:0000256" key="3">
    <source>
        <dbReference type="ARBA" id="ARBA00022989"/>
    </source>
</evidence>
<dbReference type="GO" id="GO:0000139">
    <property type="term" value="C:Golgi membrane"/>
    <property type="evidence" value="ECO:0007669"/>
    <property type="project" value="UniProtKB-SubCell"/>
</dbReference>
<keyword evidence="3" id="KW-1133">Transmembrane helix</keyword>
<evidence type="ECO:0000313" key="9">
    <source>
        <dbReference type="Proteomes" id="UP001152795"/>
    </source>
</evidence>
<keyword evidence="4" id="KW-0333">Golgi apparatus</keyword>
<keyword evidence="6" id="KW-0472">Membrane</keyword>
<dbReference type="Proteomes" id="UP001152795">
    <property type="component" value="Unassembled WGS sequence"/>
</dbReference>
<evidence type="ECO:0000256" key="5">
    <source>
        <dbReference type="ARBA" id="ARBA00023054"/>
    </source>
</evidence>
<evidence type="ECO:0000256" key="2">
    <source>
        <dbReference type="ARBA" id="ARBA00022692"/>
    </source>
</evidence>
<evidence type="ECO:0000256" key="1">
    <source>
        <dbReference type="ARBA" id="ARBA00004409"/>
    </source>
</evidence>
<keyword evidence="2" id="KW-0812">Transmembrane</keyword>
<feature type="region of interest" description="Disordered" evidence="7">
    <location>
        <begin position="361"/>
        <end position="387"/>
    </location>
</feature>
<comment type="caution">
    <text evidence="8">The sequence shown here is derived from an EMBL/GenBank/DDBJ whole genome shotgun (WGS) entry which is preliminary data.</text>
</comment>
<evidence type="ECO:0000256" key="6">
    <source>
        <dbReference type="ARBA" id="ARBA00023136"/>
    </source>
</evidence>
<feature type="compositionally biased region" description="Polar residues" evidence="7">
    <location>
        <begin position="130"/>
        <end position="142"/>
    </location>
</feature>
<protein>
    <submittedName>
        <fullName evidence="8">Golgin subfamily A member 5</fullName>
    </submittedName>
</protein>
<feature type="compositionally biased region" description="Low complexity" evidence="7">
    <location>
        <begin position="78"/>
        <end position="102"/>
    </location>
</feature>
<organism evidence="8 9">
    <name type="scientific">Paramuricea clavata</name>
    <name type="common">Red gorgonian</name>
    <name type="synonym">Violescent sea-whip</name>
    <dbReference type="NCBI Taxonomy" id="317549"/>
    <lineage>
        <taxon>Eukaryota</taxon>
        <taxon>Metazoa</taxon>
        <taxon>Cnidaria</taxon>
        <taxon>Anthozoa</taxon>
        <taxon>Octocorallia</taxon>
        <taxon>Malacalcyonacea</taxon>
        <taxon>Plexauridae</taxon>
        <taxon>Paramuricea</taxon>
    </lineage>
</organism>
<dbReference type="GO" id="GO:0007030">
    <property type="term" value="P:Golgi organization"/>
    <property type="evidence" value="ECO:0007669"/>
    <property type="project" value="InterPro"/>
</dbReference>
<dbReference type="AlphaFoldDB" id="A0A7D9ESX2"/>
<gene>
    <name evidence="8" type="ORF">PACLA_8A039408</name>
</gene>
<dbReference type="PANTHER" id="PTHR13815:SF7">
    <property type="entry name" value="GOLGIN SUBFAMILY A MEMBER 5"/>
    <property type="match status" value="1"/>
</dbReference>
<evidence type="ECO:0000256" key="7">
    <source>
        <dbReference type="SAM" id="MobiDB-lite"/>
    </source>
</evidence>
<accession>A0A7D9ESX2</accession>
<proteinExistence type="predicted"/>
<evidence type="ECO:0000313" key="8">
    <source>
        <dbReference type="EMBL" id="CAB4015649.1"/>
    </source>
</evidence>
<dbReference type="GO" id="GO:0000301">
    <property type="term" value="P:retrograde transport, vesicle recycling within Golgi"/>
    <property type="evidence" value="ECO:0007669"/>
    <property type="project" value="TreeGrafter"/>
</dbReference>
<feature type="compositionally biased region" description="Polar residues" evidence="7">
    <location>
        <begin position="35"/>
        <end position="45"/>
    </location>
</feature>
<feature type="region of interest" description="Disordered" evidence="7">
    <location>
        <begin position="32"/>
        <end position="177"/>
    </location>
</feature>
<dbReference type="InterPro" id="IPR019177">
    <property type="entry name" value="Golgin_subfamily_A_member_5"/>
</dbReference>
<keyword evidence="5" id="KW-0175">Coiled coil</keyword>
<evidence type="ECO:0000256" key="4">
    <source>
        <dbReference type="ARBA" id="ARBA00023034"/>
    </source>
</evidence>
<dbReference type="EMBL" id="CACRXK020008793">
    <property type="protein sequence ID" value="CAB4015649.1"/>
    <property type="molecule type" value="Genomic_DNA"/>
</dbReference>
<reference evidence="8" key="1">
    <citation type="submission" date="2020-04" db="EMBL/GenBank/DDBJ databases">
        <authorList>
            <person name="Alioto T."/>
            <person name="Alioto T."/>
            <person name="Gomez Garrido J."/>
        </authorList>
    </citation>
    <scope>NUCLEOTIDE SEQUENCE</scope>
    <source>
        <strain evidence="8">A484AB</strain>
    </source>
</reference>